<dbReference type="RefSeq" id="WP_271428169.1">
    <property type="nucleotide sequence ID" value="NZ_JAQIPB010000003.1"/>
</dbReference>
<comment type="caution">
    <text evidence="7">The sequence shown here is derived from an EMBL/GenBank/DDBJ whole genome shotgun (WGS) entry which is preliminary data.</text>
</comment>
<evidence type="ECO:0000256" key="3">
    <source>
        <dbReference type="ARBA" id="ARBA00022801"/>
    </source>
</evidence>
<evidence type="ECO:0000256" key="4">
    <source>
        <dbReference type="ARBA" id="ARBA00023239"/>
    </source>
</evidence>
<accession>A0AAE3N8V5</accession>
<dbReference type="InterPro" id="IPR002195">
    <property type="entry name" value="Dihydroorotase_CS"/>
</dbReference>
<keyword evidence="4" id="KW-0456">Lyase</keyword>
<reference evidence="7" key="1">
    <citation type="submission" date="2023-01" db="EMBL/GenBank/DDBJ databases">
        <title>Xenophilus mangrovi sp. nov., isolated from soil of Mangrove nature reserve.</title>
        <authorList>
            <person name="Xu S."/>
            <person name="Liu Z."/>
            <person name="Xu Y."/>
        </authorList>
    </citation>
    <scope>NUCLEOTIDE SEQUENCE</scope>
    <source>
        <strain evidence="7">YW8</strain>
    </source>
</reference>
<dbReference type="Proteomes" id="UP001212602">
    <property type="component" value="Unassembled WGS sequence"/>
</dbReference>
<sequence>MKHLPLKRLRSRTACCCALALLFTLAGAPAAATPPVPFIDAHVHLNDPQMQLALMDRFGVERAVVFWGGRSSNESVAQAARDHPDRFIAFASISPERRSYQPAWRGNGDANALLAELDALLASGQYRGIGEINAVHFESAGFAETDYALASPMMDGIMALARRHRVPVMLHVESTRMAELSALLERFADVPVIWAHGGYTPLILARRMLAQHPQLYYELSARTWPRHPRSPEFTLLRDGRQLWPEWLKLIEAMPERFLVGTDASHRDPVSEQMKFASVQNFLSQLSPAAQARVGRDNLLRLLGLDSGLR</sequence>
<dbReference type="Pfam" id="PF04909">
    <property type="entry name" value="Amidohydro_2"/>
    <property type="match status" value="1"/>
</dbReference>
<dbReference type="SUPFAM" id="SSF51556">
    <property type="entry name" value="Metallo-dependent hydrolases"/>
    <property type="match status" value="1"/>
</dbReference>
<dbReference type="Gene3D" id="3.20.20.140">
    <property type="entry name" value="Metal-dependent hydrolases"/>
    <property type="match status" value="1"/>
</dbReference>
<protein>
    <submittedName>
        <fullName evidence="7">Amidohydrolase family protein</fullName>
    </submittedName>
</protein>
<gene>
    <name evidence="7" type="ORF">PGB34_11280</name>
</gene>
<evidence type="ECO:0000313" key="8">
    <source>
        <dbReference type="Proteomes" id="UP001212602"/>
    </source>
</evidence>
<feature type="chain" id="PRO_5042139378" evidence="5">
    <location>
        <begin position="33"/>
        <end position="309"/>
    </location>
</feature>
<dbReference type="EMBL" id="JAQIPB010000003">
    <property type="protein sequence ID" value="MDA7416948.1"/>
    <property type="molecule type" value="Genomic_DNA"/>
</dbReference>
<keyword evidence="3" id="KW-0378">Hydrolase</keyword>
<dbReference type="PANTHER" id="PTHR21240:SF28">
    <property type="entry name" value="ISO-OROTATE DECARBOXYLASE (EUROFUNG)"/>
    <property type="match status" value="1"/>
</dbReference>
<organism evidence="7 8">
    <name type="scientific">Xenophilus arseniciresistens</name>
    <dbReference type="NCBI Taxonomy" id="1283306"/>
    <lineage>
        <taxon>Bacteria</taxon>
        <taxon>Pseudomonadati</taxon>
        <taxon>Pseudomonadota</taxon>
        <taxon>Betaproteobacteria</taxon>
        <taxon>Burkholderiales</taxon>
        <taxon>Comamonadaceae</taxon>
        <taxon>Xenophilus</taxon>
    </lineage>
</organism>
<evidence type="ECO:0000256" key="1">
    <source>
        <dbReference type="ARBA" id="ARBA00002368"/>
    </source>
</evidence>
<dbReference type="GO" id="GO:0016812">
    <property type="term" value="F:hydrolase activity, acting on carbon-nitrogen (but not peptide) bonds, in cyclic amides"/>
    <property type="evidence" value="ECO:0007669"/>
    <property type="project" value="InterPro"/>
</dbReference>
<keyword evidence="8" id="KW-1185">Reference proteome</keyword>
<dbReference type="InterPro" id="IPR006680">
    <property type="entry name" value="Amidohydro-rel"/>
</dbReference>
<evidence type="ECO:0000256" key="5">
    <source>
        <dbReference type="SAM" id="SignalP"/>
    </source>
</evidence>
<evidence type="ECO:0000256" key="2">
    <source>
        <dbReference type="ARBA" id="ARBA00022723"/>
    </source>
</evidence>
<evidence type="ECO:0000313" key="7">
    <source>
        <dbReference type="EMBL" id="MDA7416948.1"/>
    </source>
</evidence>
<dbReference type="AlphaFoldDB" id="A0AAE3N8V5"/>
<feature type="domain" description="Amidohydrolase-related" evidence="6">
    <location>
        <begin position="39"/>
        <end position="304"/>
    </location>
</feature>
<dbReference type="PROSITE" id="PS00482">
    <property type="entry name" value="DIHYDROOROTASE_1"/>
    <property type="match status" value="1"/>
</dbReference>
<keyword evidence="2" id="KW-0479">Metal-binding</keyword>
<comment type="function">
    <text evidence="1">Catalyzes the reversible cyclization of carbamoyl aspartate to dihydroorotate.</text>
</comment>
<dbReference type="PANTHER" id="PTHR21240">
    <property type="entry name" value="2-AMINO-3-CARBOXYLMUCONATE-6-SEMIALDEHYDE DECARBOXYLASE"/>
    <property type="match status" value="1"/>
</dbReference>
<dbReference type="GO" id="GO:0019748">
    <property type="term" value="P:secondary metabolic process"/>
    <property type="evidence" value="ECO:0007669"/>
    <property type="project" value="TreeGrafter"/>
</dbReference>
<proteinExistence type="predicted"/>
<feature type="signal peptide" evidence="5">
    <location>
        <begin position="1"/>
        <end position="32"/>
    </location>
</feature>
<keyword evidence="5" id="KW-0732">Signal</keyword>
<dbReference type="InterPro" id="IPR032465">
    <property type="entry name" value="ACMSD"/>
</dbReference>
<dbReference type="GO" id="GO:0016831">
    <property type="term" value="F:carboxy-lyase activity"/>
    <property type="evidence" value="ECO:0007669"/>
    <property type="project" value="InterPro"/>
</dbReference>
<dbReference type="InterPro" id="IPR032466">
    <property type="entry name" value="Metal_Hydrolase"/>
</dbReference>
<evidence type="ECO:0000259" key="6">
    <source>
        <dbReference type="Pfam" id="PF04909"/>
    </source>
</evidence>
<dbReference type="GO" id="GO:0005737">
    <property type="term" value="C:cytoplasm"/>
    <property type="evidence" value="ECO:0007669"/>
    <property type="project" value="TreeGrafter"/>
</dbReference>
<dbReference type="GO" id="GO:0046872">
    <property type="term" value="F:metal ion binding"/>
    <property type="evidence" value="ECO:0007669"/>
    <property type="project" value="UniProtKB-KW"/>
</dbReference>
<name>A0AAE3N8V5_9BURK</name>